<gene>
    <name evidence="1" type="ORF">ZHAS_00004926</name>
</gene>
<protein>
    <submittedName>
        <fullName evidence="1 2">Uncharacterized protein</fullName>
    </submittedName>
</protein>
<evidence type="ECO:0000313" key="2">
    <source>
        <dbReference type="EnsemblMetazoa" id="ASIC004926-PA"/>
    </source>
</evidence>
<dbReference type="EMBL" id="ATLV01013330">
    <property type="status" value="NOT_ANNOTATED_CDS"/>
    <property type="molecule type" value="Genomic_DNA"/>
</dbReference>
<sequence length="134" mass="14689">MESSNGFASATPTIVHDHFDHAASSQGHHTREKQYGGHLQKLCLHGRTGQSTLRAIFRDRTEPPIVNVSDTPTMMLMFVGSQHVRTCRSRCSCPLSGCDVDMSEKSHILPPQDSCDPIRLGSRWPPAYAASSAV</sequence>
<name>A0A084VI84_ANOSI</name>
<dbReference type="VEuPathDB" id="VectorBase:ASIC004926"/>
<dbReference type="EnsemblMetazoa" id="ASIC004926-RA">
    <property type="protein sequence ID" value="ASIC004926-PA"/>
    <property type="gene ID" value="ASIC004926"/>
</dbReference>
<reference evidence="2" key="2">
    <citation type="submission" date="2020-05" db="UniProtKB">
        <authorList>
            <consortium name="EnsemblMetazoa"/>
        </authorList>
    </citation>
    <scope>IDENTIFICATION</scope>
</reference>
<evidence type="ECO:0000313" key="3">
    <source>
        <dbReference type="Proteomes" id="UP000030765"/>
    </source>
</evidence>
<dbReference type="AlphaFoldDB" id="A0A084VI84"/>
<keyword evidence="3" id="KW-1185">Reference proteome</keyword>
<organism evidence="1">
    <name type="scientific">Anopheles sinensis</name>
    <name type="common">Mosquito</name>
    <dbReference type="NCBI Taxonomy" id="74873"/>
    <lineage>
        <taxon>Eukaryota</taxon>
        <taxon>Metazoa</taxon>
        <taxon>Ecdysozoa</taxon>
        <taxon>Arthropoda</taxon>
        <taxon>Hexapoda</taxon>
        <taxon>Insecta</taxon>
        <taxon>Pterygota</taxon>
        <taxon>Neoptera</taxon>
        <taxon>Endopterygota</taxon>
        <taxon>Diptera</taxon>
        <taxon>Nematocera</taxon>
        <taxon>Culicoidea</taxon>
        <taxon>Culicidae</taxon>
        <taxon>Anophelinae</taxon>
        <taxon>Anopheles</taxon>
    </lineage>
</organism>
<dbReference type="EMBL" id="KE524853">
    <property type="protein sequence ID" value="KFB37678.1"/>
    <property type="molecule type" value="Genomic_DNA"/>
</dbReference>
<dbReference type="Proteomes" id="UP000030765">
    <property type="component" value="Unassembled WGS sequence"/>
</dbReference>
<proteinExistence type="predicted"/>
<evidence type="ECO:0000313" key="1">
    <source>
        <dbReference type="EMBL" id="KFB37678.1"/>
    </source>
</evidence>
<reference evidence="1 3" key="1">
    <citation type="journal article" date="2014" name="BMC Genomics">
        <title>Genome sequence of Anopheles sinensis provides insight into genetics basis of mosquito competence for malaria parasites.</title>
        <authorList>
            <person name="Zhou D."/>
            <person name="Zhang D."/>
            <person name="Ding G."/>
            <person name="Shi L."/>
            <person name="Hou Q."/>
            <person name="Ye Y."/>
            <person name="Xu Y."/>
            <person name="Zhou H."/>
            <person name="Xiong C."/>
            <person name="Li S."/>
            <person name="Yu J."/>
            <person name="Hong S."/>
            <person name="Yu X."/>
            <person name="Zou P."/>
            <person name="Chen C."/>
            <person name="Chang X."/>
            <person name="Wang W."/>
            <person name="Lv Y."/>
            <person name="Sun Y."/>
            <person name="Ma L."/>
            <person name="Shen B."/>
            <person name="Zhu C."/>
        </authorList>
    </citation>
    <scope>NUCLEOTIDE SEQUENCE [LARGE SCALE GENOMIC DNA]</scope>
</reference>
<accession>A0A084VI84</accession>